<name>G3IK02_CRIGR</name>
<evidence type="ECO:0000313" key="1">
    <source>
        <dbReference type="EMBL" id="EGW13153.1"/>
    </source>
</evidence>
<sequence length="56" mass="6377">MKTKGKCPNIWSIKAAFSLIATFLVLYLTSELVTRCRGEQQDHSQADLWLLKIPIV</sequence>
<reference evidence="2" key="1">
    <citation type="journal article" date="2011" name="Nat. Biotechnol.">
        <title>The genomic sequence of the Chinese hamster ovary (CHO)-K1 cell line.</title>
        <authorList>
            <person name="Xu X."/>
            <person name="Nagarajan H."/>
            <person name="Lewis N.E."/>
            <person name="Pan S."/>
            <person name="Cai Z."/>
            <person name="Liu X."/>
            <person name="Chen W."/>
            <person name="Xie M."/>
            <person name="Wang W."/>
            <person name="Hammond S."/>
            <person name="Andersen M.R."/>
            <person name="Neff N."/>
            <person name="Passarelli B."/>
            <person name="Koh W."/>
            <person name="Fan H.C."/>
            <person name="Wang J."/>
            <person name="Gui Y."/>
            <person name="Lee K.H."/>
            <person name="Betenbaugh M.J."/>
            <person name="Quake S.R."/>
            <person name="Famili I."/>
            <person name="Palsson B.O."/>
            <person name="Wang J."/>
        </authorList>
    </citation>
    <scope>NUCLEOTIDE SEQUENCE [LARGE SCALE GENOMIC DNA]</scope>
    <source>
        <strain evidence="2">CHO K1 cell line</strain>
    </source>
</reference>
<dbReference type="AlphaFoldDB" id="G3IK02"/>
<dbReference type="InParanoid" id="G3IK02"/>
<dbReference type="EMBL" id="JH003456">
    <property type="protein sequence ID" value="EGW13153.1"/>
    <property type="molecule type" value="Genomic_DNA"/>
</dbReference>
<dbReference type="Proteomes" id="UP000001075">
    <property type="component" value="Unassembled WGS sequence"/>
</dbReference>
<protein>
    <submittedName>
        <fullName evidence="1">Uncharacterized protein</fullName>
    </submittedName>
</protein>
<accession>G3IK02</accession>
<gene>
    <name evidence="1" type="ORF">I79_024194</name>
</gene>
<organism evidence="1 2">
    <name type="scientific">Cricetulus griseus</name>
    <name type="common">Chinese hamster</name>
    <name type="synonym">Cricetulus barabensis griseus</name>
    <dbReference type="NCBI Taxonomy" id="10029"/>
    <lineage>
        <taxon>Eukaryota</taxon>
        <taxon>Metazoa</taxon>
        <taxon>Chordata</taxon>
        <taxon>Craniata</taxon>
        <taxon>Vertebrata</taxon>
        <taxon>Euteleostomi</taxon>
        <taxon>Mammalia</taxon>
        <taxon>Eutheria</taxon>
        <taxon>Euarchontoglires</taxon>
        <taxon>Glires</taxon>
        <taxon>Rodentia</taxon>
        <taxon>Myomorpha</taxon>
        <taxon>Muroidea</taxon>
        <taxon>Cricetidae</taxon>
        <taxon>Cricetinae</taxon>
        <taxon>Cricetulus</taxon>
    </lineage>
</organism>
<proteinExistence type="predicted"/>
<evidence type="ECO:0000313" key="2">
    <source>
        <dbReference type="Proteomes" id="UP000001075"/>
    </source>
</evidence>